<organism evidence="1 2">
    <name type="scientific">Hypsizygus marmoreus</name>
    <name type="common">White beech mushroom</name>
    <name type="synonym">Agaricus marmoreus</name>
    <dbReference type="NCBI Taxonomy" id="39966"/>
    <lineage>
        <taxon>Eukaryota</taxon>
        <taxon>Fungi</taxon>
        <taxon>Dikarya</taxon>
        <taxon>Basidiomycota</taxon>
        <taxon>Agaricomycotina</taxon>
        <taxon>Agaricomycetes</taxon>
        <taxon>Agaricomycetidae</taxon>
        <taxon>Agaricales</taxon>
        <taxon>Tricholomatineae</taxon>
        <taxon>Lyophyllaceae</taxon>
        <taxon>Hypsizygus</taxon>
    </lineage>
</organism>
<protein>
    <submittedName>
        <fullName evidence="1">Uncharacterized protein</fullName>
    </submittedName>
</protein>
<dbReference type="InParanoid" id="A0A369JI89"/>
<reference evidence="1" key="1">
    <citation type="submission" date="2018-04" db="EMBL/GenBank/DDBJ databases">
        <title>Whole genome sequencing of Hypsizygus marmoreus.</title>
        <authorList>
            <person name="Choi I.-G."/>
            <person name="Min B."/>
            <person name="Kim J.-G."/>
            <person name="Kim S."/>
            <person name="Oh Y.-L."/>
            <person name="Kong W.-S."/>
            <person name="Park H."/>
            <person name="Jeong J."/>
            <person name="Song E.-S."/>
        </authorList>
    </citation>
    <scope>NUCLEOTIDE SEQUENCE [LARGE SCALE GENOMIC DNA]</scope>
    <source>
        <strain evidence="1">51987-8</strain>
    </source>
</reference>
<accession>A0A369JI89</accession>
<dbReference type="AlphaFoldDB" id="A0A369JI89"/>
<proteinExistence type="predicted"/>
<dbReference type="Proteomes" id="UP000076154">
    <property type="component" value="Unassembled WGS sequence"/>
</dbReference>
<name>A0A369JI89_HYPMA</name>
<evidence type="ECO:0000313" key="2">
    <source>
        <dbReference type="Proteomes" id="UP000076154"/>
    </source>
</evidence>
<keyword evidence="2" id="KW-1185">Reference proteome</keyword>
<dbReference type="EMBL" id="LUEZ02000101">
    <property type="protein sequence ID" value="RDB18546.1"/>
    <property type="molecule type" value="Genomic_DNA"/>
</dbReference>
<comment type="caution">
    <text evidence="1">The sequence shown here is derived from an EMBL/GenBank/DDBJ whole genome shotgun (WGS) entry which is preliminary data.</text>
</comment>
<evidence type="ECO:0000313" key="1">
    <source>
        <dbReference type="EMBL" id="RDB18546.1"/>
    </source>
</evidence>
<sequence length="230" mass="26045">MPHCIDGGIVRACLTKFKLTDHSARISMIRKSFDTILNLPHNPQLTIDVCRALLSKTLDHLHPNAELEAVLRKDPELCKKKVIRLTSRYLVQFLDIQVYGPNGSLVVFGRIPGTKPPILNIVNALFWFYMYALEKVMHHIIVNNNPVIERLFKLAWQVVLENYPAGSNARHLFLTFISDLIDSKPRDYGANFPGAENVGPKNIERTLPFLLGNPLAWVEIRTAQLAAVQD</sequence>
<gene>
    <name evidence="1" type="ORF">Hypma_000287</name>
</gene>